<organism evidence="1">
    <name type="scientific">marine metagenome</name>
    <dbReference type="NCBI Taxonomy" id="408172"/>
    <lineage>
        <taxon>unclassified sequences</taxon>
        <taxon>metagenomes</taxon>
        <taxon>ecological metagenomes</taxon>
    </lineage>
</organism>
<name>A0A382E2L4_9ZZZZ</name>
<gene>
    <name evidence="1" type="ORF">METZ01_LOCUS197569</name>
</gene>
<sequence>MTSVPIVQVIGNAKLLKLGGNV</sequence>
<feature type="non-terminal residue" evidence="1">
    <location>
        <position position="22"/>
    </location>
</feature>
<accession>A0A382E2L4</accession>
<reference evidence="1" key="1">
    <citation type="submission" date="2018-05" db="EMBL/GenBank/DDBJ databases">
        <authorList>
            <person name="Lanie J.A."/>
            <person name="Ng W.-L."/>
            <person name="Kazmierczak K.M."/>
            <person name="Andrzejewski T.M."/>
            <person name="Davidsen T.M."/>
            <person name="Wayne K.J."/>
            <person name="Tettelin H."/>
            <person name="Glass J.I."/>
            <person name="Rusch D."/>
            <person name="Podicherti R."/>
            <person name="Tsui H.-C.T."/>
            <person name="Winkler M.E."/>
        </authorList>
    </citation>
    <scope>NUCLEOTIDE SEQUENCE</scope>
</reference>
<dbReference type="AlphaFoldDB" id="A0A382E2L4"/>
<proteinExistence type="predicted"/>
<dbReference type="EMBL" id="UINC01042289">
    <property type="protein sequence ID" value="SVB44715.1"/>
    <property type="molecule type" value="Genomic_DNA"/>
</dbReference>
<protein>
    <submittedName>
        <fullName evidence="1">Uncharacterized protein</fullName>
    </submittedName>
</protein>
<evidence type="ECO:0000313" key="1">
    <source>
        <dbReference type="EMBL" id="SVB44715.1"/>
    </source>
</evidence>